<evidence type="ECO:0000313" key="7">
    <source>
        <dbReference type="Proteomes" id="UP000255036"/>
    </source>
</evidence>
<feature type="domain" description="Ribosome maturation factor RimP N-terminal" evidence="4">
    <location>
        <begin position="16"/>
        <end position="85"/>
    </location>
</feature>
<evidence type="ECO:0000259" key="4">
    <source>
        <dbReference type="Pfam" id="PF02576"/>
    </source>
</evidence>
<dbReference type="Gene3D" id="3.30.300.70">
    <property type="entry name" value="RimP-like superfamily, N-terminal"/>
    <property type="match status" value="1"/>
</dbReference>
<dbReference type="CDD" id="cd01734">
    <property type="entry name" value="YlxS_C"/>
    <property type="match status" value="1"/>
</dbReference>
<dbReference type="InterPro" id="IPR035956">
    <property type="entry name" value="RimP_N_sf"/>
</dbReference>
<dbReference type="InterPro" id="IPR036847">
    <property type="entry name" value="RimP_C_sf"/>
</dbReference>
<dbReference type="AlphaFoldDB" id="A0A371AXT6"/>
<dbReference type="SUPFAM" id="SSF74942">
    <property type="entry name" value="YhbC-like, C-terminal domain"/>
    <property type="match status" value="1"/>
</dbReference>
<dbReference type="Pfam" id="PF02576">
    <property type="entry name" value="RimP_N"/>
    <property type="match status" value="1"/>
</dbReference>
<dbReference type="PANTHER" id="PTHR33867">
    <property type="entry name" value="RIBOSOME MATURATION FACTOR RIMP"/>
    <property type="match status" value="1"/>
</dbReference>
<dbReference type="InterPro" id="IPR028989">
    <property type="entry name" value="RimP_N"/>
</dbReference>
<dbReference type="Proteomes" id="UP000255036">
    <property type="component" value="Unassembled WGS sequence"/>
</dbReference>
<dbReference type="InterPro" id="IPR003728">
    <property type="entry name" value="Ribosome_maturation_RimP"/>
</dbReference>
<dbReference type="Pfam" id="PF17384">
    <property type="entry name" value="DUF150_C"/>
    <property type="match status" value="1"/>
</dbReference>
<dbReference type="GO" id="GO:0005829">
    <property type="term" value="C:cytosol"/>
    <property type="evidence" value="ECO:0007669"/>
    <property type="project" value="TreeGrafter"/>
</dbReference>
<gene>
    <name evidence="3" type="primary">rimP</name>
    <name evidence="6" type="ORF">DWV06_05220</name>
</gene>
<evidence type="ECO:0000256" key="1">
    <source>
        <dbReference type="ARBA" id="ARBA00022490"/>
    </source>
</evidence>
<keyword evidence="2 3" id="KW-0690">Ribosome biogenesis</keyword>
<dbReference type="GO" id="GO:0006412">
    <property type="term" value="P:translation"/>
    <property type="evidence" value="ECO:0007669"/>
    <property type="project" value="TreeGrafter"/>
</dbReference>
<dbReference type="NCBIfam" id="NF000928">
    <property type="entry name" value="PRK00092.1-2"/>
    <property type="match status" value="1"/>
</dbReference>
<dbReference type="GO" id="GO:0000028">
    <property type="term" value="P:ribosomal small subunit assembly"/>
    <property type="evidence" value="ECO:0007669"/>
    <property type="project" value="TreeGrafter"/>
</dbReference>
<dbReference type="FunFam" id="3.30.300.70:FF:000001">
    <property type="entry name" value="Ribosome maturation factor RimP"/>
    <property type="match status" value="1"/>
</dbReference>
<dbReference type="InterPro" id="IPR028998">
    <property type="entry name" value="RimP_C"/>
</dbReference>
<organism evidence="6 7">
    <name type="scientific">Anaerosacchariphilus polymeriproducens</name>
    <dbReference type="NCBI Taxonomy" id="1812858"/>
    <lineage>
        <taxon>Bacteria</taxon>
        <taxon>Bacillati</taxon>
        <taxon>Bacillota</taxon>
        <taxon>Clostridia</taxon>
        <taxon>Lachnospirales</taxon>
        <taxon>Lachnospiraceae</taxon>
        <taxon>Anaerosacchariphilus</taxon>
    </lineage>
</organism>
<name>A0A371AXT6_9FIRM</name>
<comment type="similarity">
    <text evidence="3">Belongs to the RimP family.</text>
</comment>
<feature type="domain" description="Ribosome maturation factor RimP C-terminal" evidence="5">
    <location>
        <begin position="89"/>
        <end position="155"/>
    </location>
</feature>
<evidence type="ECO:0000256" key="2">
    <source>
        <dbReference type="ARBA" id="ARBA00022517"/>
    </source>
</evidence>
<dbReference type="OrthoDB" id="9805006at2"/>
<evidence type="ECO:0000256" key="3">
    <source>
        <dbReference type="HAMAP-Rule" id="MF_01077"/>
    </source>
</evidence>
<accession>A0A371AXT6</accession>
<keyword evidence="1 3" id="KW-0963">Cytoplasm</keyword>
<reference evidence="6 7" key="1">
    <citation type="submission" date="2018-07" db="EMBL/GenBank/DDBJ databases">
        <title>Anaerosacharophilus polymeroproducens gen. nov. sp. nov., an anaerobic bacterium isolated from salt field.</title>
        <authorList>
            <person name="Kim W."/>
            <person name="Yang S.-H."/>
            <person name="Oh J."/>
            <person name="Lee J.-H."/>
            <person name="Kwon K.K."/>
        </authorList>
    </citation>
    <scope>NUCLEOTIDE SEQUENCE [LARGE SCALE GENOMIC DNA]</scope>
    <source>
        <strain evidence="6 7">MCWD5</strain>
    </source>
</reference>
<sequence>MSKREEYERKTEELLIPIIEQYNFELVDVEYVKEGSSWYLRAYIDKEGGITVDDCEIVSRAMGEILDKEDYIEDSYIFEVSSPGLGRPLKKEKDFARSIGELVEVRTYRPINKQKEFEGYLKAYDEHSVTLEFEDKTEMIIARTDIALIRLAFDF</sequence>
<evidence type="ECO:0000313" key="6">
    <source>
        <dbReference type="EMBL" id="RDU24376.1"/>
    </source>
</evidence>
<dbReference type="PANTHER" id="PTHR33867:SF1">
    <property type="entry name" value="RIBOSOME MATURATION FACTOR RIMP"/>
    <property type="match status" value="1"/>
</dbReference>
<protein>
    <recommendedName>
        <fullName evidence="3">Ribosome maturation factor RimP</fullName>
    </recommendedName>
</protein>
<comment type="function">
    <text evidence="3">Required for maturation of 30S ribosomal subunits.</text>
</comment>
<dbReference type="SUPFAM" id="SSF75420">
    <property type="entry name" value="YhbC-like, N-terminal domain"/>
    <property type="match status" value="1"/>
</dbReference>
<dbReference type="HAMAP" id="MF_01077">
    <property type="entry name" value="RimP"/>
    <property type="match status" value="1"/>
</dbReference>
<comment type="subcellular location">
    <subcellularLocation>
        <location evidence="3">Cytoplasm</location>
    </subcellularLocation>
</comment>
<dbReference type="EMBL" id="QRCT01000013">
    <property type="protein sequence ID" value="RDU24376.1"/>
    <property type="molecule type" value="Genomic_DNA"/>
</dbReference>
<dbReference type="Gene3D" id="2.30.30.180">
    <property type="entry name" value="Ribosome maturation factor RimP, C-terminal domain"/>
    <property type="match status" value="1"/>
</dbReference>
<dbReference type="RefSeq" id="WP_115481120.1">
    <property type="nucleotide sequence ID" value="NZ_QRCT01000013.1"/>
</dbReference>
<proteinExistence type="inferred from homology"/>
<evidence type="ECO:0000259" key="5">
    <source>
        <dbReference type="Pfam" id="PF17384"/>
    </source>
</evidence>
<keyword evidence="7" id="KW-1185">Reference proteome</keyword>
<comment type="caution">
    <text evidence="6">The sequence shown here is derived from an EMBL/GenBank/DDBJ whole genome shotgun (WGS) entry which is preliminary data.</text>
</comment>